<protein>
    <submittedName>
        <fullName evidence="1">Uncharacterized protein</fullName>
    </submittedName>
</protein>
<keyword evidence="2" id="KW-1185">Reference proteome</keyword>
<dbReference type="EMBL" id="JAQGDS010000009">
    <property type="protein sequence ID" value="KAJ6257994.1"/>
    <property type="molecule type" value="Genomic_DNA"/>
</dbReference>
<dbReference type="AlphaFoldDB" id="A0AAD6NH27"/>
<name>A0AAD6NH27_DREDA</name>
<reference evidence="1" key="1">
    <citation type="submission" date="2023-01" db="EMBL/GenBank/DDBJ databases">
        <title>The chitinases involved in constricting ring structure development in the nematode-trapping fungus Drechslerella dactyloides.</title>
        <authorList>
            <person name="Wang R."/>
            <person name="Zhang L."/>
            <person name="Tang P."/>
            <person name="Li S."/>
            <person name="Liang L."/>
        </authorList>
    </citation>
    <scope>NUCLEOTIDE SEQUENCE</scope>
    <source>
        <strain evidence="1">YMF1.00031</strain>
    </source>
</reference>
<proteinExistence type="predicted"/>
<evidence type="ECO:0000313" key="2">
    <source>
        <dbReference type="Proteomes" id="UP001221413"/>
    </source>
</evidence>
<dbReference type="Proteomes" id="UP001221413">
    <property type="component" value="Unassembled WGS sequence"/>
</dbReference>
<evidence type="ECO:0000313" key="1">
    <source>
        <dbReference type="EMBL" id="KAJ6257994.1"/>
    </source>
</evidence>
<gene>
    <name evidence="1" type="ORF">Dda_6906</name>
</gene>
<accession>A0AAD6NH27</accession>
<organism evidence="1 2">
    <name type="scientific">Drechslerella dactyloides</name>
    <name type="common">Nematode-trapping fungus</name>
    <name type="synonym">Arthrobotrys dactyloides</name>
    <dbReference type="NCBI Taxonomy" id="74499"/>
    <lineage>
        <taxon>Eukaryota</taxon>
        <taxon>Fungi</taxon>
        <taxon>Dikarya</taxon>
        <taxon>Ascomycota</taxon>
        <taxon>Pezizomycotina</taxon>
        <taxon>Orbiliomycetes</taxon>
        <taxon>Orbiliales</taxon>
        <taxon>Orbiliaceae</taxon>
        <taxon>Drechslerella</taxon>
    </lineage>
</organism>
<sequence length="154" mass="17924">MIQMYQRCTNPAQLFDNDDREYDEQSGSINSEARLTESLWAEERRTPLKKDDAVELERSHHLEAVEIVQRYLFTKGALDNFLAAVRIRPNPVLHGQKCKAVLQTNRLGYRIWPLNQAEFALINLFRTALKGSTYPFEDLCRAFDYARQEQVTGE</sequence>
<comment type="caution">
    <text evidence="1">The sequence shown here is derived from an EMBL/GenBank/DDBJ whole genome shotgun (WGS) entry which is preliminary data.</text>
</comment>